<reference evidence="2" key="1">
    <citation type="journal article" date="2012" name="Science">
        <title>The Paleozoic origin of enzymatic lignin decomposition reconstructed from 31 fungal genomes.</title>
        <authorList>
            <person name="Floudas D."/>
            <person name="Binder M."/>
            <person name="Riley R."/>
            <person name="Barry K."/>
            <person name="Blanchette R.A."/>
            <person name="Henrissat B."/>
            <person name="Martinez A.T."/>
            <person name="Otillar R."/>
            <person name="Spatafora J.W."/>
            <person name="Yadav J.S."/>
            <person name="Aerts A."/>
            <person name="Benoit I."/>
            <person name="Boyd A."/>
            <person name="Carlson A."/>
            <person name="Copeland A."/>
            <person name="Coutinho P.M."/>
            <person name="de Vries R.P."/>
            <person name="Ferreira P."/>
            <person name="Findley K."/>
            <person name="Foster B."/>
            <person name="Gaskell J."/>
            <person name="Glotzer D."/>
            <person name="Gorecki P."/>
            <person name="Heitman J."/>
            <person name="Hesse C."/>
            <person name="Hori C."/>
            <person name="Igarashi K."/>
            <person name="Jurgens J.A."/>
            <person name="Kallen N."/>
            <person name="Kersten P."/>
            <person name="Kohler A."/>
            <person name="Kuees U."/>
            <person name="Kumar T.K.A."/>
            <person name="Kuo A."/>
            <person name="LaButti K."/>
            <person name="Larrondo L.F."/>
            <person name="Lindquist E."/>
            <person name="Ling A."/>
            <person name="Lombard V."/>
            <person name="Lucas S."/>
            <person name="Lundell T."/>
            <person name="Martin R."/>
            <person name="McLaughlin D.J."/>
            <person name="Morgenstern I."/>
            <person name="Morin E."/>
            <person name="Murat C."/>
            <person name="Nagy L.G."/>
            <person name="Nolan M."/>
            <person name="Ohm R.A."/>
            <person name="Patyshakuliyeva A."/>
            <person name="Rokas A."/>
            <person name="Ruiz-Duenas F.J."/>
            <person name="Sabat G."/>
            <person name="Salamov A."/>
            <person name="Samejima M."/>
            <person name="Schmutz J."/>
            <person name="Slot J.C."/>
            <person name="St John F."/>
            <person name="Stenlid J."/>
            <person name="Sun H."/>
            <person name="Sun S."/>
            <person name="Syed K."/>
            <person name="Tsang A."/>
            <person name="Wiebenga A."/>
            <person name="Young D."/>
            <person name="Pisabarro A."/>
            <person name="Eastwood D.C."/>
            <person name="Martin F."/>
            <person name="Cullen D."/>
            <person name="Grigoriev I.V."/>
            <person name="Hibbett D.S."/>
        </authorList>
    </citation>
    <scope>NUCLEOTIDE SEQUENCE [LARGE SCALE GENOMIC DNA]</scope>
    <source>
        <strain evidence="2">RWD-64-598 SS2</strain>
    </source>
</reference>
<dbReference type="RefSeq" id="XP_007767182.1">
    <property type="nucleotide sequence ID" value="XM_007768992.1"/>
</dbReference>
<dbReference type="AlphaFoldDB" id="A0A5M3MXQ1"/>
<sequence length="245" mass="27915">MPILYSDSIPQRRALLVDEILRNITCTLDASSLACFARTCRAFSEPALDALWMSLDSFLPLVSILPEDAVHLKIDAEHALYEAKRRALKARLAQSASDGKSSDVLQREDAFRFASRYYKCYNLKRSITTADWDKVLSYTRRVRHIRPQPKRQRFGIILPEMLSKLAPPPQYQCQLFPRLESVYWMDSNSSAFPLLLNLAGPSLLSLDVPDFHFAEPTFVLGGHSNTNTFDIAKLGAYYPSLQHFR</sequence>
<evidence type="ECO:0000313" key="2">
    <source>
        <dbReference type="Proteomes" id="UP000053558"/>
    </source>
</evidence>
<feature type="non-terminal residue" evidence="1">
    <location>
        <position position="245"/>
    </location>
</feature>
<evidence type="ECO:0008006" key="3">
    <source>
        <dbReference type="Google" id="ProtNLM"/>
    </source>
</evidence>
<dbReference type="GeneID" id="19201829"/>
<gene>
    <name evidence="1" type="ORF">CONPUDRAFT_143318</name>
</gene>
<dbReference type="SUPFAM" id="SSF81383">
    <property type="entry name" value="F-box domain"/>
    <property type="match status" value="1"/>
</dbReference>
<name>A0A5M3MXQ1_CONPW</name>
<comment type="caution">
    <text evidence="1">The sequence shown here is derived from an EMBL/GenBank/DDBJ whole genome shotgun (WGS) entry which is preliminary data.</text>
</comment>
<dbReference type="InterPro" id="IPR036047">
    <property type="entry name" value="F-box-like_dom_sf"/>
</dbReference>
<proteinExistence type="predicted"/>
<accession>A0A5M3MXQ1</accession>
<evidence type="ECO:0000313" key="1">
    <source>
        <dbReference type="EMBL" id="EIW83411.1"/>
    </source>
</evidence>
<organism evidence="1 2">
    <name type="scientific">Coniophora puteana (strain RWD-64-598)</name>
    <name type="common">Brown rot fungus</name>
    <dbReference type="NCBI Taxonomy" id="741705"/>
    <lineage>
        <taxon>Eukaryota</taxon>
        <taxon>Fungi</taxon>
        <taxon>Dikarya</taxon>
        <taxon>Basidiomycota</taxon>
        <taxon>Agaricomycotina</taxon>
        <taxon>Agaricomycetes</taxon>
        <taxon>Agaricomycetidae</taxon>
        <taxon>Boletales</taxon>
        <taxon>Coniophorineae</taxon>
        <taxon>Coniophoraceae</taxon>
        <taxon>Coniophora</taxon>
    </lineage>
</organism>
<dbReference type="Proteomes" id="UP000053558">
    <property type="component" value="Unassembled WGS sequence"/>
</dbReference>
<dbReference type="EMBL" id="JH711576">
    <property type="protein sequence ID" value="EIW83411.1"/>
    <property type="molecule type" value="Genomic_DNA"/>
</dbReference>
<keyword evidence="2" id="KW-1185">Reference proteome</keyword>
<dbReference type="KEGG" id="cput:CONPUDRAFT_143318"/>
<dbReference type="CDD" id="cd09917">
    <property type="entry name" value="F-box_SF"/>
    <property type="match status" value="1"/>
</dbReference>
<dbReference type="OrthoDB" id="3222238at2759"/>
<protein>
    <recommendedName>
        <fullName evidence="3">F-box domain-containing protein</fullName>
    </recommendedName>
</protein>